<proteinExistence type="inferred from homology"/>
<dbReference type="Proteomes" id="UP000179153">
    <property type="component" value="Unassembled WGS sequence"/>
</dbReference>
<dbReference type="CDD" id="cd13831">
    <property type="entry name" value="HU"/>
    <property type="match status" value="1"/>
</dbReference>
<dbReference type="PANTHER" id="PTHR33175">
    <property type="entry name" value="DNA-BINDING PROTEIN HU"/>
    <property type="match status" value="1"/>
</dbReference>
<dbReference type="PANTHER" id="PTHR33175:SF3">
    <property type="entry name" value="DNA-BINDING PROTEIN HU-BETA"/>
    <property type="match status" value="1"/>
</dbReference>
<evidence type="ECO:0000256" key="3">
    <source>
        <dbReference type="RuleBase" id="RU003939"/>
    </source>
</evidence>
<dbReference type="GO" id="GO:0005829">
    <property type="term" value="C:cytosol"/>
    <property type="evidence" value="ECO:0007669"/>
    <property type="project" value="TreeGrafter"/>
</dbReference>
<dbReference type="PROSITE" id="PS00045">
    <property type="entry name" value="HISTONE_LIKE"/>
    <property type="match status" value="1"/>
</dbReference>
<evidence type="ECO:0000313" key="5">
    <source>
        <dbReference type="Proteomes" id="UP000179153"/>
    </source>
</evidence>
<dbReference type="GO" id="GO:0030527">
    <property type="term" value="F:structural constituent of chromatin"/>
    <property type="evidence" value="ECO:0007669"/>
    <property type="project" value="InterPro"/>
</dbReference>
<organism evidence="4 5">
    <name type="scientific">Candidatus Spechtbacteria bacterium RIFCSPLOWO2_01_FULL_46_10</name>
    <dbReference type="NCBI Taxonomy" id="1802163"/>
    <lineage>
        <taxon>Bacteria</taxon>
        <taxon>Candidatus Spechtiibacteriota</taxon>
    </lineage>
</organism>
<dbReference type="Pfam" id="PF00216">
    <property type="entry name" value="Bac_DNA_binding"/>
    <property type="match status" value="1"/>
</dbReference>
<dbReference type="EMBL" id="MHOI01000025">
    <property type="protein sequence ID" value="OGZ61231.1"/>
    <property type="molecule type" value="Genomic_DNA"/>
</dbReference>
<dbReference type="InterPro" id="IPR010992">
    <property type="entry name" value="IHF-like_DNA-bd_dom_sf"/>
</dbReference>
<dbReference type="GO" id="GO:0003677">
    <property type="term" value="F:DNA binding"/>
    <property type="evidence" value="ECO:0007669"/>
    <property type="project" value="UniProtKB-KW"/>
</dbReference>
<dbReference type="SMART" id="SM00411">
    <property type="entry name" value="BHL"/>
    <property type="match status" value="1"/>
</dbReference>
<reference evidence="4 5" key="1">
    <citation type="journal article" date="2016" name="Nat. Commun.">
        <title>Thousands of microbial genomes shed light on interconnected biogeochemical processes in an aquifer system.</title>
        <authorList>
            <person name="Anantharaman K."/>
            <person name="Brown C.T."/>
            <person name="Hug L.A."/>
            <person name="Sharon I."/>
            <person name="Castelle C.J."/>
            <person name="Probst A.J."/>
            <person name="Thomas B.C."/>
            <person name="Singh A."/>
            <person name="Wilkins M.J."/>
            <person name="Karaoz U."/>
            <person name="Brodie E.L."/>
            <person name="Williams K.H."/>
            <person name="Hubbard S.S."/>
            <person name="Banfield J.F."/>
        </authorList>
    </citation>
    <scope>NUCLEOTIDE SEQUENCE [LARGE SCALE GENOMIC DNA]</scope>
</reference>
<dbReference type="InterPro" id="IPR020816">
    <property type="entry name" value="Histone-like_DNA-bd_CS"/>
</dbReference>
<dbReference type="Gene3D" id="4.10.520.10">
    <property type="entry name" value="IHF-like DNA-binding proteins"/>
    <property type="match status" value="1"/>
</dbReference>
<dbReference type="InterPro" id="IPR000119">
    <property type="entry name" value="Hist_DNA-bd"/>
</dbReference>
<dbReference type="PRINTS" id="PR01727">
    <property type="entry name" value="DNABINDINGHU"/>
</dbReference>
<dbReference type="AlphaFoldDB" id="A0A1G2HG51"/>
<keyword evidence="2 4" id="KW-0238">DNA-binding</keyword>
<sequence>MTKDQLLDAMASKSGLSKRDAASALDAFIDAVTSALSSGDNVALTGFGAFQVSHRKARAGVNPKTGAKLQIPAMKVPKFKAGKALKEATR</sequence>
<comment type="similarity">
    <text evidence="3">Belongs to the bacterial histone-like protein family.</text>
</comment>
<gene>
    <name evidence="4" type="ORF">A2932_01350</name>
</gene>
<name>A0A1G2HG51_9BACT</name>
<evidence type="ECO:0000256" key="1">
    <source>
        <dbReference type="ARBA" id="ARBA00023067"/>
    </source>
</evidence>
<keyword evidence="1" id="KW-0226">DNA condensation</keyword>
<accession>A0A1G2HG51</accession>
<protein>
    <submittedName>
        <fullName evidence="4">DNA-binding protein HU</fullName>
    </submittedName>
</protein>
<evidence type="ECO:0000256" key="2">
    <source>
        <dbReference type="ARBA" id="ARBA00023125"/>
    </source>
</evidence>
<dbReference type="SUPFAM" id="SSF47729">
    <property type="entry name" value="IHF-like DNA-binding proteins"/>
    <property type="match status" value="1"/>
</dbReference>
<dbReference type="GO" id="GO:0030261">
    <property type="term" value="P:chromosome condensation"/>
    <property type="evidence" value="ECO:0007669"/>
    <property type="project" value="UniProtKB-KW"/>
</dbReference>
<comment type="caution">
    <text evidence="4">The sequence shown here is derived from an EMBL/GenBank/DDBJ whole genome shotgun (WGS) entry which is preliminary data.</text>
</comment>
<evidence type="ECO:0000313" key="4">
    <source>
        <dbReference type="EMBL" id="OGZ61231.1"/>
    </source>
</evidence>
<dbReference type="STRING" id="1802163.A2932_01350"/>